<evidence type="ECO:0000313" key="2">
    <source>
        <dbReference type="Proteomes" id="UP000823405"/>
    </source>
</evidence>
<keyword evidence="2" id="KW-1185">Reference proteome</keyword>
<evidence type="ECO:0000313" key="1">
    <source>
        <dbReference type="EMBL" id="KAG0292550.1"/>
    </source>
</evidence>
<protein>
    <submittedName>
        <fullName evidence="1">Uncharacterized protein</fullName>
    </submittedName>
</protein>
<dbReference type="Proteomes" id="UP000823405">
    <property type="component" value="Unassembled WGS sequence"/>
</dbReference>
<gene>
    <name evidence="1" type="ORF">BGZ97_005556</name>
</gene>
<dbReference type="EMBL" id="JAAAIN010002496">
    <property type="protein sequence ID" value="KAG0292550.1"/>
    <property type="molecule type" value="Genomic_DNA"/>
</dbReference>
<proteinExistence type="predicted"/>
<feature type="non-terminal residue" evidence="1">
    <location>
        <position position="1"/>
    </location>
</feature>
<name>A0A9P6UG91_9FUNG</name>
<organism evidence="1 2">
    <name type="scientific">Linnemannia gamsii</name>
    <dbReference type="NCBI Taxonomy" id="64522"/>
    <lineage>
        <taxon>Eukaryota</taxon>
        <taxon>Fungi</taxon>
        <taxon>Fungi incertae sedis</taxon>
        <taxon>Mucoromycota</taxon>
        <taxon>Mortierellomycotina</taxon>
        <taxon>Mortierellomycetes</taxon>
        <taxon>Mortierellales</taxon>
        <taxon>Mortierellaceae</taxon>
        <taxon>Linnemannia</taxon>
    </lineage>
</organism>
<reference evidence="1" key="1">
    <citation type="journal article" date="2020" name="Fungal Divers.">
        <title>Resolving the Mortierellaceae phylogeny through synthesis of multi-gene phylogenetics and phylogenomics.</title>
        <authorList>
            <person name="Vandepol N."/>
            <person name="Liber J."/>
            <person name="Desiro A."/>
            <person name="Na H."/>
            <person name="Kennedy M."/>
            <person name="Barry K."/>
            <person name="Grigoriev I.V."/>
            <person name="Miller A.N."/>
            <person name="O'Donnell K."/>
            <person name="Stajich J.E."/>
            <person name="Bonito G."/>
        </authorList>
    </citation>
    <scope>NUCLEOTIDE SEQUENCE</scope>
    <source>
        <strain evidence="1">NVP60</strain>
    </source>
</reference>
<comment type="caution">
    <text evidence="1">The sequence shown here is derived from an EMBL/GenBank/DDBJ whole genome shotgun (WGS) entry which is preliminary data.</text>
</comment>
<dbReference type="AlphaFoldDB" id="A0A9P6UG91"/>
<accession>A0A9P6UG91</accession>
<sequence length="59" mass="6280">VTSLPALAEQTTILATTTTTTPATTTTSRIDSTLDHAPLQVLATLTLIDNTIPPKETMW</sequence>